<gene>
    <name evidence="1" type="ORF">MiSe_90420</name>
</gene>
<dbReference type="AlphaFoldDB" id="A0AAV3XSS7"/>
<protein>
    <submittedName>
        <fullName evidence="1">Uncharacterized protein</fullName>
    </submittedName>
</protein>
<accession>A0AAV3XSS7</accession>
<proteinExistence type="predicted"/>
<name>A0AAV3XSS7_9CYAN</name>
<evidence type="ECO:0000313" key="2">
    <source>
        <dbReference type="Proteomes" id="UP001050975"/>
    </source>
</evidence>
<dbReference type="Proteomes" id="UP001050975">
    <property type="component" value="Unassembled WGS sequence"/>
</dbReference>
<dbReference type="EMBL" id="BLAY01000308">
    <property type="protein sequence ID" value="GET44216.1"/>
    <property type="molecule type" value="Genomic_DNA"/>
</dbReference>
<sequence>MKLATFLTTKLLDLLGNFGGSGGELEIFWKSTENQETPPTNPEPNLTLPINPSWADTDVITV</sequence>
<comment type="caution">
    <text evidence="1">The sequence shown here is derived from an EMBL/GenBank/DDBJ whole genome shotgun (WGS) entry which is preliminary data.</text>
</comment>
<reference evidence="1" key="1">
    <citation type="submission" date="2019-10" db="EMBL/GenBank/DDBJ databases">
        <title>Draft genome sequece of Microseira wollei NIES-4236.</title>
        <authorList>
            <person name="Yamaguchi H."/>
            <person name="Suzuki S."/>
            <person name="Kawachi M."/>
        </authorList>
    </citation>
    <scope>NUCLEOTIDE SEQUENCE</scope>
    <source>
        <strain evidence="1">NIES-4236</strain>
    </source>
</reference>
<keyword evidence="2" id="KW-1185">Reference proteome</keyword>
<evidence type="ECO:0000313" key="1">
    <source>
        <dbReference type="EMBL" id="GET44216.1"/>
    </source>
</evidence>
<organism evidence="1 2">
    <name type="scientific">Microseira wollei NIES-4236</name>
    <dbReference type="NCBI Taxonomy" id="2530354"/>
    <lineage>
        <taxon>Bacteria</taxon>
        <taxon>Bacillati</taxon>
        <taxon>Cyanobacteriota</taxon>
        <taxon>Cyanophyceae</taxon>
        <taxon>Oscillatoriophycideae</taxon>
        <taxon>Aerosakkonematales</taxon>
        <taxon>Aerosakkonemataceae</taxon>
        <taxon>Microseira</taxon>
    </lineage>
</organism>